<reference evidence="1" key="1">
    <citation type="submission" date="2022-12" db="EMBL/GenBank/DDBJ databases">
        <title>Draft genome assemblies for two species of Escallonia (Escalloniales).</title>
        <authorList>
            <person name="Chanderbali A."/>
            <person name="Dervinis C."/>
            <person name="Anghel I."/>
            <person name="Soltis D."/>
            <person name="Soltis P."/>
            <person name="Zapata F."/>
        </authorList>
    </citation>
    <scope>NUCLEOTIDE SEQUENCE</scope>
    <source>
        <strain evidence="1">UCBG64.0493</strain>
        <tissue evidence="1">Leaf</tissue>
    </source>
</reference>
<evidence type="ECO:0000313" key="1">
    <source>
        <dbReference type="EMBL" id="KAK3012562.1"/>
    </source>
</evidence>
<name>A0AA88VRA6_9ASTE</name>
<sequence length="62" mass="7428">LDCADDDLWHEDETLWEGSKEVLDKSSDMDREWQRRRDQFHRLEKKLLHKMGSILASKSLSL</sequence>
<feature type="non-terminal residue" evidence="1">
    <location>
        <position position="62"/>
    </location>
</feature>
<accession>A0AA88VRA6</accession>
<evidence type="ECO:0000313" key="2">
    <source>
        <dbReference type="Proteomes" id="UP001188597"/>
    </source>
</evidence>
<dbReference type="AlphaFoldDB" id="A0AA88VRA6"/>
<dbReference type="Proteomes" id="UP001188597">
    <property type="component" value="Unassembled WGS sequence"/>
</dbReference>
<gene>
    <name evidence="1" type="ORF">RJ639_009353</name>
</gene>
<keyword evidence="2" id="KW-1185">Reference proteome</keyword>
<dbReference type="EMBL" id="JAVXUP010001369">
    <property type="protein sequence ID" value="KAK3012562.1"/>
    <property type="molecule type" value="Genomic_DNA"/>
</dbReference>
<organism evidence="1 2">
    <name type="scientific">Escallonia herrerae</name>
    <dbReference type="NCBI Taxonomy" id="1293975"/>
    <lineage>
        <taxon>Eukaryota</taxon>
        <taxon>Viridiplantae</taxon>
        <taxon>Streptophyta</taxon>
        <taxon>Embryophyta</taxon>
        <taxon>Tracheophyta</taxon>
        <taxon>Spermatophyta</taxon>
        <taxon>Magnoliopsida</taxon>
        <taxon>eudicotyledons</taxon>
        <taxon>Gunneridae</taxon>
        <taxon>Pentapetalae</taxon>
        <taxon>asterids</taxon>
        <taxon>campanulids</taxon>
        <taxon>Escalloniales</taxon>
        <taxon>Escalloniaceae</taxon>
        <taxon>Escallonia</taxon>
    </lineage>
</organism>
<comment type="caution">
    <text evidence="1">The sequence shown here is derived from an EMBL/GenBank/DDBJ whole genome shotgun (WGS) entry which is preliminary data.</text>
</comment>
<proteinExistence type="predicted"/>
<protein>
    <submittedName>
        <fullName evidence="1">Uncharacterized protein</fullName>
    </submittedName>
</protein>